<protein>
    <submittedName>
        <fullName evidence="2">Transmembrane protein</fullName>
    </submittedName>
</protein>
<sequence length="78" mass="8476">LLPGTTLSDPKLVVDDHSLPDDRSNSDGAVGNIVVLDPIPLIGQFTWELVCQLSFSFITITCVAITYSNCSEYGFKNL</sequence>
<evidence type="ECO:0000313" key="2">
    <source>
        <dbReference type="WBParaSite" id="BTMF_0001725401-mRNA-1"/>
    </source>
</evidence>
<evidence type="ECO:0000256" key="1">
    <source>
        <dbReference type="SAM" id="MobiDB-lite"/>
    </source>
</evidence>
<name>A0A0R3RB38_9BILA</name>
<feature type="region of interest" description="Disordered" evidence="1">
    <location>
        <begin position="1"/>
        <end position="29"/>
    </location>
</feature>
<dbReference type="WBParaSite" id="BTMF_0001725401-mRNA-1">
    <property type="protein sequence ID" value="BTMF_0001725401-mRNA-1"/>
    <property type="gene ID" value="BTMF_0001725401"/>
</dbReference>
<dbReference type="AlphaFoldDB" id="A0A0R3RB38"/>
<proteinExistence type="predicted"/>
<reference evidence="2" key="1">
    <citation type="submission" date="2017-02" db="UniProtKB">
        <authorList>
            <consortium name="WormBaseParasite"/>
        </authorList>
    </citation>
    <scope>IDENTIFICATION</scope>
</reference>
<organism evidence="2">
    <name type="scientific">Brugia timori</name>
    <dbReference type="NCBI Taxonomy" id="42155"/>
    <lineage>
        <taxon>Eukaryota</taxon>
        <taxon>Metazoa</taxon>
        <taxon>Ecdysozoa</taxon>
        <taxon>Nematoda</taxon>
        <taxon>Chromadorea</taxon>
        <taxon>Rhabditida</taxon>
        <taxon>Spirurina</taxon>
        <taxon>Spiruromorpha</taxon>
        <taxon>Filarioidea</taxon>
        <taxon>Onchocercidae</taxon>
        <taxon>Brugia</taxon>
    </lineage>
</organism>
<feature type="compositionally biased region" description="Basic and acidic residues" evidence="1">
    <location>
        <begin position="12"/>
        <end position="25"/>
    </location>
</feature>
<accession>A0A0R3RB38</accession>